<gene>
    <name evidence="6" type="ORF">FPL11_00115</name>
</gene>
<dbReference type="NCBIfam" id="TIGR00121">
    <property type="entry name" value="birA_ligase"/>
    <property type="match status" value="1"/>
</dbReference>
<sequence>MTGGGFFWALDGRPLDLSQQGVAIMSRQATRYAADAAARSRVLSEALGPQWGTVPIHVFETLPSTSRWLADGPLDQPTLAVADEQTRGRGRQGREWQSPSGGIYFSVGLPMDPGVSVPDGLSLVMGLQLAEALTAAGFAGIALKWPNDLVVDDAKLAGLLVERLPNALIVGVGVNTRPVPEGAVVAGRRVISLRELADRPTGDALIGTLAGAVLTVTTWTATQVERLLETRWPVFDALANRVVIAEQADGTRRQGRVLGVTAAGNLRLQTDTGEHRLAAGECHIGPHTGAAS</sequence>
<dbReference type="InterPro" id="IPR003142">
    <property type="entry name" value="BPL_C"/>
</dbReference>
<dbReference type="GO" id="GO:0005737">
    <property type="term" value="C:cytoplasm"/>
    <property type="evidence" value="ECO:0007669"/>
    <property type="project" value="TreeGrafter"/>
</dbReference>
<keyword evidence="2" id="KW-0092">Biotin</keyword>
<reference evidence="6 7" key="1">
    <citation type="submission" date="2019-07" db="EMBL/GenBank/DDBJ databases">
        <title>Reclasification of Spiribacter aquaticus.</title>
        <authorList>
            <person name="Leon M.J."/>
            <person name="Sanchez-Porro C."/>
            <person name="Ventosa A."/>
        </authorList>
    </citation>
    <scope>NUCLEOTIDE SEQUENCE [LARGE SCALE GENOMIC DNA]</scope>
    <source>
        <strain evidence="6 7">SP30</strain>
    </source>
</reference>
<comment type="catalytic activity">
    <reaction evidence="4">
        <text>biotin + L-lysyl-[protein] + ATP = N(6)-biotinyl-L-lysyl-[protein] + AMP + diphosphate + H(+)</text>
        <dbReference type="Rhea" id="RHEA:11756"/>
        <dbReference type="Rhea" id="RHEA-COMP:9752"/>
        <dbReference type="Rhea" id="RHEA-COMP:10505"/>
        <dbReference type="ChEBI" id="CHEBI:15378"/>
        <dbReference type="ChEBI" id="CHEBI:29969"/>
        <dbReference type="ChEBI" id="CHEBI:30616"/>
        <dbReference type="ChEBI" id="CHEBI:33019"/>
        <dbReference type="ChEBI" id="CHEBI:57586"/>
        <dbReference type="ChEBI" id="CHEBI:83144"/>
        <dbReference type="ChEBI" id="CHEBI:456215"/>
        <dbReference type="EC" id="6.3.4.15"/>
    </reaction>
</comment>
<evidence type="ECO:0000256" key="1">
    <source>
        <dbReference type="ARBA" id="ARBA00022598"/>
    </source>
</evidence>
<keyword evidence="7" id="KW-1185">Reference proteome</keyword>
<feature type="domain" description="BPL/LPL catalytic" evidence="5">
    <location>
        <begin position="48"/>
        <end position="218"/>
    </location>
</feature>
<evidence type="ECO:0000256" key="4">
    <source>
        <dbReference type="ARBA" id="ARBA00047846"/>
    </source>
</evidence>
<dbReference type="GO" id="GO:0004077">
    <property type="term" value="F:biotin--[biotin carboxyl-carrier protein] ligase activity"/>
    <property type="evidence" value="ECO:0007669"/>
    <property type="project" value="UniProtKB-EC"/>
</dbReference>
<dbReference type="Pfam" id="PF03099">
    <property type="entry name" value="BPL_LplA_LipB"/>
    <property type="match status" value="1"/>
</dbReference>
<proteinExistence type="predicted"/>
<dbReference type="PROSITE" id="PS51733">
    <property type="entry name" value="BPL_LPL_CATALYTIC"/>
    <property type="match status" value="1"/>
</dbReference>
<dbReference type="EMBL" id="VMKP01000001">
    <property type="protein sequence ID" value="TVO66150.1"/>
    <property type="molecule type" value="Genomic_DNA"/>
</dbReference>
<comment type="caution">
    <text evidence="6">The sequence shown here is derived from an EMBL/GenBank/DDBJ whole genome shotgun (WGS) entry which is preliminary data.</text>
</comment>
<dbReference type="Pfam" id="PF02237">
    <property type="entry name" value="BPL_C"/>
    <property type="match status" value="1"/>
</dbReference>
<keyword evidence="1 6" id="KW-0436">Ligase</keyword>
<name>A0A557RLU3_9GAMM</name>
<evidence type="ECO:0000256" key="3">
    <source>
        <dbReference type="ARBA" id="ARBA00024227"/>
    </source>
</evidence>
<evidence type="ECO:0000256" key="2">
    <source>
        <dbReference type="ARBA" id="ARBA00023267"/>
    </source>
</evidence>
<dbReference type="Proteomes" id="UP000316688">
    <property type="component" value="Unassembled WGS sequence"/>
</dbReference>
<evidence type="ECO:0000313" key="6">
    <source>
        <dbReference type="EMBL" id="TVO66150.1"/>
    </source>
</evidence>
<dbReference type="AlphaFoldDB" id="A0A557RLU3"/>
<organism evidence="6 7">
    <name type="scientific">Spiribacter aquaticus</name>
    <dbReference type="NCBI Taxonomy" id="1935996"/>
    <lineage>
        <taxon>Bacteria</taxon>
        <taxon>Pseudomonadati</taxon>
        <taxon>Pseudomonadota</taxon>
        <taxon>Gammaproteobacteria</taxon>
        <taxon>Chromatiales</taxon>
        <taxon>Ectothiorhodospiraceae</taxon>
        <taxon>Spiribacter</taxon>
    </lineage>
</organism>
<dbReference type="PANTHER" id="PTHR12835">
    <property type="entry name" value="BIOTIN PROTEIN LIGASE"/>
    <property type="match status" value="1"/>
</dbReference>
<dbReference type="Gene3D" id="3.30.930.10">
    <property type="entry name" value="Bira Bifunctional Protein, Domain 2"/>
    <property type="match status" value="1"/>
</dbReference>
<dbReference type="EC" id="6.3.4.15" evidence="3"/>
<dbReference type="CDD" id="cd16442">
    <property type="entry name" value="BPL"/>
    <property type="match status" value="1"/>
</dbReference>
<accession>A0A557RLU3</accession>
<evidence type="ECO:0000313" key="7">
    <source>
        <dbReference type="Proteomes" id="UP000316688"/>
    </source>
</evidence>
<dbReference type="SUPFAM" id="SSF55681">
    <property type="entry name" value="Class II aaRS and biotin synthetases"/>
    <property type="match status" value="1"/>
</dbReference>
<dbReference type="InterPro" id="IPR004408">
    <property type="entry name" value="Biotin_CoA_COase_ligase"/>
</dbReference>
<protein>
    <recommendedName>
        <fullName evidence="3">biotin--[biotin carboxyl-carrier protein] ligase</fullName>
        <ecNumber evidence="3">6.3.4.15</ecNumber>
    </recommendedName>
</protein>
<evidence type="ECO:0000259" key="5">
    <source>
        <dbReference type="PROSITE" id="PS51733"/>
    </source>
</evidence>
<dbReference type="InterPro" id="IPR045864">
    <property type="entry name" value="aa-tRNA-synth_II/BPL/LPL"/>
</dbReference>
<dbReference type="InterPro" id="IPR004143">
    <property type="entry name" value="BPL_LPL_catalytic"/>
</dbReference>
<dbReference type="PANTHER" id="PTHR12835:SF5">
    <property type="entry name" value="BIOTIN--PROTEIN LIGASE"/>
    <property type="match status" value="1"/>
</dbReference>